<organism evidence="1 2">
    <name type="scientific">Daphnia magna</name>
    <dbReference type="NCBI Taxonomy" id="35525"/>
    <lineage>
        <taxon>Eukaryota</taxon>
        <taxon>Metazoa</taxon>
        <taxon>Ecdysozoa</taxon>
        <taxon>Arthropoda</taxon>
        <taxon>Crustacea</taxon>
        <taxon>Branchiopoda</taxon>
        <taxon>Diplostraca</taxon>
        <taxon>Cladocera</taxon>
        <taxon>Anomopoda</taxon>
        <taxon>Daphniidae</taxon>
        <taxon>Daphnia</taxon>
    </lineage>
</organism>
<reference evidence="1 2" key="1">
    <citation type="submission" date="2016-03" db="EMBL/GenBank/DDBJ databases">
        <title>EvidentialGene: Evidence-directed Construction of Genes on Genomes.</title>
        <authorList>
            <person name="Gilbert D.G."/>
            <person name="Choi J.-H."/>
            <person name="Mockaitis K."/>
            <person name="Colbourne J."/>
            <person name="Pfrender M."/>
        </authorList>
    </citation>
    <scope>NUCLEOTIDE SEQUENCE [LARGE SCALE GENOMIC DNA]</scope>
    <source>
        <strain evidence="1 2">Xinb3</strain>
        <tissue evidence="1">Complete organism</tissue>
    </source>
</reference>
<keyword evidence="2" id="KW-1185">Reference proteome</keyword>
<sequence length="52" mass="6225">MQSIEAMFYATQLNSYINYTRLMNTNDVNLTNVLVYKCVQQLQCCRETNRFH</sequence>
<gene>
    <name evidence="1" type="ORF">APZ42_009981</name>
</gene>
<evidence type="ECO:0000313" key="1">
    <source>
        <dbReference type="EMBL" id="KZR95951.1"/>
    </source>
</evidence>
<proteinExistence type="predicted"/>
<accession>A0A164DMY2</accession>
<dbReference type="Proteomes" id="UP000076858">
    <property type="component" value="Unassembled WGS sequence"/>
</dbReference>
<comment type="caution">
    <text evidence="1">The sequence shown here is derived from an EMBL/GenBank/DDBJ whole genome shotgun (WGS) entry which is preliminary data.</text>
</comment>
<evidence type="ECO:0000313" key="2">
    <source>
        <dbReference type="Proteomes" id="UP000076858"/>
    </source>
</evidence>
<name>A0A164DMY2_9CRUS</name>
<dbReference type="AlphaFoldDB" id="A0A164DMY2"/>
<protein>
    <submittedName>
        <fullName evidence="1">Uncharacterized protein</fullName>
    </submittedName>
</protein>
<dbReference type="EMBL" id="LRGB01026603">
    <property type="protein sequence ID" value="KZR95951.1"/>
    <property type="molecule type" value="Genomic_DNA"/>
</dbReference>